<protein>
    <submittedName>
        <fullName evidence="1">K7_00110p</fullName>
    </submittedName>
</protein>
<evidence type="ECO:0000313" key="2">
    <source>
        <dbReference type="Proteomes" id="UP000001608"/>
    </source>
</evidence>
<proteinExistence type="predicted"/>
<reference evidence="1 2" key="1">
    <citation type="journal article" date="2011" name="DNA Res.">
        <title>Whole-genome sequencing of sake yeast Saccharomyces cerevisiae Kyokai no. 7.</title>
        <authorList>
            <person name="Akao T."/>
            <person name="Yashiro I."/>
            <person name="Hosoyama A."/>
            <person name="Kitagaki H."/>
            <person name="Horikawa H."/>
            <person name="Watanabe D."/>
            <person name="Akada R."/>
            <person name="Ando Y."/>
            <person name="Harashima S."/>
            <person name="Inoue T."/>
            <person name="Inoue Y."/>
            <person name="Kajiwara S."/>
            <person name="Kitamoto K."/>
            <person name="Kitamoto N."/>
            <person name="Kobayashi O."/>
            <person name="Kuhara S."/>
            <person name="Masubuchi T."/>
            <person name="Mizoguchi H."/>
            <person name="Nakao Y."/>
            <person name="Nakazato A."/>
            <person name="Namise M."/>
            <person name="Oba T."/>
            <person name="Ogata T."/>
            <person name="Ohta A."/>
            <person name="Sato M."/>
            <person name="Shibasaki S."/>
            <person name="Takatsume Y."/>
            <person name="Tanimoto S."/>
            <person name="Tsuboi H."/>
            <person name="Nishimura A."/>
            <person name="Yoda K."/>
            <person name="Ishikawa T."/>
            <person name="Iwashita K."/>
            <person name="Fujita N."/>
            <person name="Shimoi H."/>
        </authorList>
    </citation>
    <scope>NUCLEOTIDE SEQUENCE [LARGE SCALE GENOMIC DNA]</scope>
    <source>
        <strain evidence="2">Kyokai no. 7 / NBRC 101557</strain>
    </source>
</reference>
<organism evidence="1 2">
    <name type="scientific">Saccharomyces cerevisiae (strain Kyokai no. 7 / NBRC 101557)</name>
    <name type="common">Baker's yeast</name>
    <dbReference type="NCBI Taxonomy" id="721032"/>
    <lineage>
        <taxon>Eukaryota</taxon>
        <taxon>Fungi</taxon>
        <taxon>Dikarya</taxon>
        <taxon>Ascomycota</taxon>
        <taxon>Saccharomycotina</taxon>
        <taxon>Saccharomycetes</taxon>
        <taxon>Saccharomycetales</taxon>
        <taxon>Saccharomycetaceae</taxon>
        <taxon>Saccharomyces</taxon>
    </lineage>
</organism>
<dbReference type="Proteomes" id="UP000001608">
    <property type="component" value="Chromosome 1"/>
</dbReference>
<dbReference type="AlphaFoldDB" id="G2W8P0"/>
<comment type="caution">
    <text evidence="1">The sequence shown here is derived from an EMBL/GenBank/DDBJ whole genome shotgun (WGS) entry which is preliminary data.</text>
</comment>
<name>G2W8P0_YEASK</name>
<sequence length="118" mass="13602">MSQTKLIKPLYLYETLNNYICTHGLLLVAHLTLMPSTFHLATKSLLLWGRVVLERCYTSCRKPFFYAPSFHMFHSTRMFSTGKVPIGLQLQFWPRNRTKAKFILGPRSRAISPLALNG</sequence>
<gene>
    <name evidence="1" type="primary">K7_00110</name>
    <name evidence="1" type="ORF">SYK7_001101</name>
</gene>
<dbReference type="EMBL" id="DG000037">
    <property type="protein sequence ID" value="GAA21433.1"/>
    <property type="molecule type" value="Genomic_DNA"/>
</dbReference>
<accession>G2W8P0</accession>
<evidence type="ECO:0000313" key="1">
    <source>
        <dbReference type="EMBL" id="GAA21433.1"/>
    </source>
</evidence>
<dbReference type="HOGENOM" id="CLU_2074996_0_0_1"/>